<organism evidence="1">
    <name type="scientific">Mariniphaga anaerophila</name>
    <dbReference type="NCBI Taxonomy" id="1484053"/>
    <lineage>
        <taxon>Bacteria</taxon>
        <taxon>Pseudomonadati</taxon>
        <taxon>Bacteroidota</taxon>
        <taxon>Bacteroidia</taxon>
        <taxon>Marinilabiliales</taxon>
        <taxon>Prolixibacteraceae</taxon>
        <taxon>Mariniphaga</taxon>
    </lineage>
</organism>
<dbReference type="Proteomes" id="UP000886047">
    <property type="component" value="Unassembled WGS sequence"/>
</dbReference>
<protein>
    <submittedName>
        <fullName evidence="1">Uncharacterized protein</fullName>
    </submittedName>
</protein>
<dbReference type="AlphaFoldDB" id="A0A831LXE5"/>
<evidence type="ECO:0000313" key="1">
    <source>
        <dbReference type="EMBL" id="HDR51581.1"/>
    </source>
</evidence>
<accession>A0A831LXE5</accession>
<dbReference type="EMBL" id="DSDK01000449">
    <property type="protein sequence ID" value="HDR51581.1"/>
    <property type="molecule type" value="Genomic_DNA"/>
</dbReference>
<sequence>MKPFQHHYKFKLWEKLREKGLETTHPQNATLFFKGLGENASEKTAHVLYSKTVKPFSDQGSQQIEILSTGIFTLETSALLFRPDFYIFIFGQHTDSIHFIVIPRSDFIKKLEQGKKYPVFDKKLKLRFWLLPGNRLLETSDVDAEGEWYFLSGGGSMTEGTGMDFTPFLDQWNLLTK</sequence>
<proteinExistence type="predicted"/>
<comment type="caution">
    <text evidence="1">The sequence shown here is derived from an EMBL/GenBank/DDBJ whole genome shotgun (WGS) entry which is preliminary data.</text>
</comment>
<name>A0A831LXE5_9BACT</name>
<gene>
    <name evidence="1" type="ORF">ENN90_08170</name>
</gene>
<reference evidence="1" key="1">
    <citation type="journal article" date="2020" name="mSystems">
        <title>Genome- and Community-Level Interaction Insights into Carbon Utilization and Element Cycling Functions of Hydrothermarchaeota in Hydrothermal Sediment.</title>
        <authorList>
            <person name="Zhou Z."/>
            <person name="Liu Y."/>
            <person name="Xu W."/>
            <person name="Pan J."/>
            <person name="Luo Z.H."/>
            <person name="Li M."/>
        </authorList>
    </citation>
    <scope>NUCLEOTIDE SEQUENCE [LARGE SCALE GENOMIC DNA]</scope>
    <source>
        <strain evidence="1">SpSt-1217</strain>
    </source>
</reference>